<evidence type="ECO:0000256" key="2">
    <source>
        <dbReference type="ARBA" id="ARBA00022801"/>
    </source>
</evidence>
<dbReference type="OrthoDB" id="9791228at2"/>
<dbReference type="RefSeq" id="WP_101682663.1">
    <property type="nucleotide sequence ID" value="NZ_PJRP01000007.1"/>
</dbReference>
<evidence type="ECO:0000256" key="1">
    <source>
        <dbReference type="ARBA" id="ARBA00001946"/>
    </source>
</evidence>
<dbReference type="AlphaFoldDB" id="A0A2N5CBA5"/>
<evidence type="ECO:0000259" key="3">
    <source>
        <dbReference type="PROSITE" id="PS51462"/>
    </source>
</evidence>
<dbReference type="Proteomes" id="UP000234341">
    <property type="component" value="Unassembled WGS sequence"/>
</dbReference>
<dbReference type="PROSITE" id="PS51462">
    <property type="entry name" value="NUDIX"/>
    <property type="match status" value="1"/>
</dbReference>
<evidence type="ECO:0000313" key="4">
    <source>
        <dbReference type="EMBL" id="PLP99520.1"/>
    </source>
</evidence>
<dbReference type="Gene3D" id="3.90.79.10">
    <property type="entry name" value="Nucleoside Triphosphate Pyrophosphohydrolase"/>
    <property type="match status" value="1"/>
</dbReference>
<dbReference type="InterPro" id="IPR015797">
    <property type="entry name" value="NUDIX_hydrolase-like_dom_sf"/>
</dbReference>
<sequence>MRPKIRATLVCVRSEKVLLVSKDGMRWALPGGRPHEHETLSDAAARELWEETALKVKTLAFQCQFLGLTTVHHVFRATVSKSADPLPCNEIKVCRWFAWGELDDLAVSPTTKRILAESLGV</sequence>
<organism evidence="4 5">
    <name type="scientific">Cupriavidus pauculus</name>
    <dbReference type="NCBI Taxonomy" id="82633"/>
    <lineage>
        <taxon>Bacteria</taxon>
        <taxon>Pseudomonadati</taxon>
        <taxon>Pseudomonadota</taxon>
        <taxon>Betaproteobacteria</taxon>
        <taxon>Burkholderiales</taxon>
        <taxon>Burkholderiaceae</taxon>
        <taxon>Cupriavidus</taxon>
    </lineage>
</organism>
<dbReference type="GO" id="GO:0016787">
    <property type="term" value="F:hydrolase activity"/>
    <property type="evidence" value="ECO:0007669"/>
    <property type="project" value="UniProtKB-KW"/>
</dbReference>
<gene>
    <name evidence="4" type="ORF">CYJ10_17065</name>
</gene>
<dbReference type="PANTHER" id="PTHR43046:SF16">
    <property type="entry name" value="ADP-RIBOSE PYROPHOSPHATASE YJHB-RELATED"/>
    <property type="match status" value="1"/>
</dbReference>
<dbReference type="SUPFAM" id="SSF55811">
    <property type="entry name" value="Nudix"/>
    <property type="match status" value="1"/>
</dbReference>
<comment type="cofactor">
    <cofactor evidence="1">
        <name>Mg(2+)</name>
        <dbReference type="ChEBI" id="CHEBI:18420"/>
    </cofactor>
</comment>
<evidence type="ECO:0000313" key="5">
    <source>
        <dbReference type="Proteomes" id="UP000234341"/>
    </source>
</evidence>
<name>A0A2N5CBA5_9BURK</name>
<comment type="caution">
    <text evidence="4">The sequence shown here is derived from an EMBL/GenBank/DDBJ whole genome shotgun (WGS) entry which is preliminary data.</text>
</comment>
<feature type="domain" description="Nudix hydrolase" evidence="3">
    <location>
        <begin position="1"/>
        <end position="121"/>
    </location>
</feature>
<accession>A0A2N5CBA5</accession>
<proteinExistence type="predicted"/>
<dbReference type="CDD" id="cd04667">
    <property type="entry name" value="NUDIX_Hydrolase"/>
    <property type="match status" value="1"/>
</dbReference>
<keyword evidence="2 4" id="KW-0378">Hydrolase</keyword>
<dbReference type="InterPro" id="IPR000086">
    <property type="entry name" value="NUDIX_hydrolase_dom"/>
</dbReference>
<dbReference type="PANTHER" id="PTHR43046">
    <property type="entry name" value="GDP-MANNOSE MANNOSYL HYDROLASE"/>
    <property type="match status" value="1"/>
</dbReference>
<reference evidence="4 5" key="1">
    <citation type="submission" date="2017-12" db="EMBL/GenBank/DDBJ databases">
        <title>Genome sequence of the active heterotrophic nitrifier-denitrifier, Cupriavidus pauculus UM1.</title>
        <authorList>
            <person name="Putonti C."/>
            <person name="Castignetti D."/>
        </authorList>
    </citation>
    <scope>NUCLEOTIDE SEQUENCE [LARGE SCALE GENOMIC DNA]</scope>
    <source>
        <strain evidence="4 5">UM1</strain>
    </source>
</reference>
<protein>
    <submittedName>
        <fullName evidence="4">NUDIX hydrolase</fullName>
    </submittedName>
</protein>
<dbReference type="Pfam" id="PF00293">
    <property type="entry name" value="NUDIX"/>
    <property type="match status" value="1"/>
</dbReference>
<dbReference type="EMBL" id="PJRP01000007">
    <property type="protein sequence ID" value="PLP99520.1"/>
    <property type="molecule type" value="Genomic_DNA"/>
</dbReference>